<evidence type="ECO:0000256" key="8">
    <source>
        <dbReference type="ARBA" id="ARBA00034120"/>
    </source>
</evidence>
<dbReference type="InterPro" id="IPR043502">
    <property type="entry name" value="DNA/RNA_pol_sf"/>
</dbReference>
<dbReference type="InterPro" id="IPR000477">
    <property type="entry name" value="RT_dom"/>
</dbReference>
<dbReference type="EMBL" id="JAVDYI010000001">
    <property type="protein sequence ID" value="MDR7357246.1"/>
    <property type="molecule type" value="Genomic_DNA"/>
</dbReference>
<dbReference type="RefSeq" id="WP_310288559.1">
    <property type="nucleotide sequence ID" value="NZ_BAAAWO010000001.1"/>
</dbReference>
<gene>
    <name evidence="12" type="ORF">J2S64_000937</name>
</gene>
<keyword evidence="7" id="KW-0051">Antiviral defense</keyword>
<dbReference type="PRINTS" id="PR00866">
    <property type="entry name" value="RNADNAPOLMS"/>
</dbReference>
<comment type="caution">
    <text evidence="12">The sequence shown here is derived from an EMBL/GenBank/DDBJ whole genome shotgun (WGS) entry which is preliminary data.</text>
</comment>
<keyword evidence="5" id="KW-0460">Magnesium</keyword>
<evidence type="ECO:0000313" key="12">
    <source>
        <dbReference type="EMBL" id="MDR7357246.1"/>
    </source>
</evidence>
<accession>A0ABU2BFZ8</accession>
<evidence type="ECO:0000256" key="3">
    <source>
        <dbReference type="ARBA" id="ARBA00022695"/>
    </source>
</evidence>
<dbReference type="InterPro" id="IPR051083">
    <property type="entry name" value="GrpII_Intron_Splice-Mob/Def"/>
</dbReference>
<dbReference type="EC" id="2.7.7.49" evidence="1"/>
<keyword evidence="2 12" id="KW-0808">Transferase</keyword>
<evidence type="ECO:0000259" key="11">
    <source>
        <dbReference type="PROSITE" id="PS50878"/>
    </source>
</evidence>
<evidence type="ECO:0000256" key="2">
    <source>
        <dbReference type="ARBA" id="ARBA00022679"/>
    </source>
</evidence>
<keyword evidence="13" id="KW-1185">Reference proteome</keyword>
<name>A0ABU2BFZ8_9MICC</name>
<evidence type="ECO:0000256" key="7">
    <source>
        <dbReference type="ARBA" id="ARBA00023118"/>
    </source>
</evidence>
<dbReference type="PANTHER" id="PTHR34047">
    <property type="entry name" value="NUCLEAR INTRON MATURASE 1, MITOCHONDRIAL-RELATED"/>
    <property type="match status" value="1"/>
</dbReference>
<keyword evidence="4" id="KW-0479">Metal-binding</keyword>
<dbReference type="PROSITE" id="PS50878">
    <property type="entry name" value="RT_POL"/>
    <property type="match status" value="1"/>
</dbReference>
<reference evidence="12 13" key="1">
    <citation type="submission" date="2023-07" db="EMBL/GenBank/DDBJ databases">
        <title>Sequencing the genomes of 1000 actinobacteria strains.</title>
        <authorList>
            <person name="Klenk H.-P."/>
        </authorList>
    </citation>
    <scope>NUCLEOTIDE SEQUENCE [LARGE SCALE GENOMIC DNA]</scope>
    <source>
        <strain evidence="12 13">DSM 20167</strain>
    </source>
</reference>
<dbReference type="CDD" id="cd03487">
    <property type="entry name" value="RT_Bac_retron_II"/>
    <property type="match status" value="1"/>
</dbReference>
<evidence type="ECO:0000256" key="1">
    <source>
        <dbReference type="ARBA" id="ARBA00012493"/>
    </source>
</evidence>
<proteinExistence type="inferred from homology"/>
<feature type="compositionally biased region" description="Basic and acidic residues" evidence="10">
    <location>
        <begin position="10"/>
        <end position="19"/>
    </location>
</feature>
<evidence type="ECO:0000256" key="6">
    <source>
        <dbReference type="ARBA" id="ARBA00022918"/>
    </source>
</evidence>
<evidence type="ECO:0000256" key="4">
    <source>
        <dbReference type="ARBA" id="ARBA00022723"/>
    </source>
</evidence>
<dbReference type="SUPFAM" id="SSF56672">
    <property type="entry name" value="DNA/RNA polymerases"/>
    <property type="match status" value="1"/>
</dbReference>
<protein>
    <recommendedName>
        <fullName evidence="1">RNA-directed DNA polymerase</fullName>
        <ecNumber evidence="1">2.7.7.49</ecNumber>
    </recommendedName>
</protein>
<dbReference type="Pfam" id="PF00078">
    <property type="entry name" value="RVT_1"/>
    <property type="match status" value="1"/>
</dbReference>
<dbReference type="GO" id="GO:0003964">
    <property type="term" value="F:RNA-directed DNA polymerase activity"/>
    <property type="evidence" value="ECO:0007669"/>
    <property type="project" value="UniProtKB-KW"/>
</dbReference>
<dbReference type="PANTHER" id="PTHR34047:SF7">
    <property type="entry name" value="RNA-DIRECTED DNA POLYMERASE"/>
    <property type="match status" value="1"/>
</dbReference>
<evidence type="ECO:0000256" key="10">
    <source>
        <dbReference type="SAM" id="MobiDB-lite"/>
    </source>
</evidence>
<feature type="region of interest" description="Disordered" evidence="10">
    <location>
        <begin position="1"/>
        <end position="22"/>
    </location>
</feature>
<evidence type="ECO:0000256" key="9">
    <source>
        <dbReference type="ARBA" id="ARBA00048173"/>
    </source>
</evidence>
<comment type="similarity">
    <text evidence="8">Belongs to the bacterial reverse transcriptase family.</text>
</comment>
<evidence type="ECO:0000313" key="13">
    <source>
        <dbReference type="Proteomes" id="UP001183817"/>
    </source>
</evidence>
<comment type="catalytic activity">
    <reaction evidence="9">
        <text>DNA(n) + a 2'-deoxyribonucleoside 5'-triphosphate = DNA(n+1) + diphosphate</text>
        <dbReference type="Rhea" id="RHEA:22508"/>
        <dbReference type="Rhea" id="RHEA-COMP:17339"/>
        <dbReference type="Rhea" id="RHEA-COMP:17340"/>
        <dbReference type="ChEBI" id="CHEBI:33019"/>
        <dbReference type="ChEBI" id="CHEBI:61560"/>
        <dbReference type="ChEBI" id="CHEBI:173112"/>
        <dbReference type="EC" id="2.7.7.49"/>
    </reaction>
</comment>
<feature type="domain" description="Reverse transcriptase" evidence="11">
    <location>
        <begin position="63"/>
        <end position="302"/>
    </location>
</feature>
<dbReference type="Proteomes" id="UP001183817">
    <property type="component" value="Unassembled WGS sequence"/>
</dbReference>
<keyword evidence="6 12" id="KW-0695">RNA-directed DNA polymerase</keyword>
<sequence>MAGASSPHRYYRELQKRSDPMNVSSGSLKMYRKILSINSECSGNGVTPLYTLGHLAQVAGVPYRLLDSLLLNVDSNYHEFAIKKKRPPGIRKISAPSDLLSHVQSVILNRSIPGNFVSEHAFAYVRGRGTKDVAQLHFGAQSLVLLDIDDFFGSCRSREVFEVFRNAGYPRLLSLQMCALTTRGMGLSAILSPDIERTGNMLYSVKEGYLPQGAPTSGMLANVLLSQFDVKVNDYINSLGGIYSRYSDDMQFSFPFRIKSGQVDALISRVRTLLGDYSFRIRDSKTKIQRSADALHLLGYSLFEDRISLNKIYKDKVRALIYSIKKYGPESVALKHSKIDKNAILESLEGHYIYVKYSDPEFGKEISNSVFEIFHKFGNFSSESVPTRS</sequence>
<keyword evidence="3 12" id="KW-0548">Nucleotidyltransferase</keyword>
<organism evidence="12 13">
    <name type="scientific">Paeniglutamicibacter sulfureus</name>
    <dbReference type="NCBI Taxonomy" id="43666"/>
    <lineage>
        <taxon>Bacteria</taxon>
        <taxon>Bacillati</taxon>
        <taxon>Actinomycetota</taxon>
        <taxon>Actinomycetes</taxon>
        <taxon>Micrococcales</taxon>
        <taxon>Micrococcaceae</taxon>
        <taxon>Paeniglutamicibacter</taxon>
    </lineage>
</organism>
<evidence type="ECO:0000256" key="5">
    <source>
        <dbReference type="ARBA" id="ARBA00022842"/>
    </source>
</evidence>
<dbReference type="InterPro" id="IPR000123">
    <property type="entry name" value="Reverse_transcriptase_msDNA"/>
</dbReference>